<dbReference type="EMBL" id="CM047587">
    <property type="protein sequence ID" value="KAI9907942.1"/>
    <property type="molecule type" value="Genomic_DNA"/>
</dbReference>
<name>A0ACC0VN79_9STRA</name>
<keyword evidence="2" id="KW-1185">Reference proteome</keyword>
<sequence length="71" mass="7954">MNPGAQTEAVSLLLHRTHHSTKVASLDTVLAKNFYQQSKDSIQHAMGVKRGMGQQQQLQDHRMYPLEVAPV</sequence>
<evidence type="ECO:0000313" key="1">
    <source>
        <dbReference type="EMBL" id="KAI9907942.1"/>
    </source>
</evidence>
<dbReference type="Proteomes" id="UP001163321">
    <property type="component" value="Chromosome 8"/>
</dbReference>
<proteinExistence type="predicted"/>
<accession>A0ACC0VN79</accession>
<evidence type="ECO:0000313" key="2">
    <source>
        <dbReference type="Proteomes" id="UP001163321"/>
    </source>
</evidence>
<gene>
    <name evidence="1" type="ORF">PsorP6_003226</name>
</gene>
<organism evidence="1 2">
    <name type="scientific">Peronosclerospora sorghi</name>
    <dbReference type="NCBI Taxonomy" id="230839"/>
    <lineage>
        <taxon>Eukaryota</taxon>
        <taxon>Sar</taxon>
        <taxon>Stramenopiles</taxon>
        <taxon>Oomycota</taxon>
        <taxon>Peronosporomycetes</taxon>
        <taxon>Peronosporales</taxon>
        <taxon>Peronosporaceae</taxon>
        <taxon>Peronosclerospora</taxon>
    </lineage>
</organism>
<protein>
    <submittedName>
        <fullName evidence="1">Uncharacterized protein</fullName>
    </submittedName>
</protein>
<reference evidence="1 2" key="1">
    <citation type="journal article" date="2022" name="bioRxiv">
        <title>The genome of the oomycete Peronosclerospora sorghi, a cosmopolitan pathogen of maize and sorghum, is inflated with dispersed pseudogenes.</title>
        <authorList>
            <person name="Fletcher K."/>
            <person name="Martin F."/>
            <person name="Isakeit T."/>
            <person name="Cavanaugh K."/>
            <person name="Magill C."/>
            <person name="Michelmore R."/>
        </authorList>
    </citation>
    <scope>NUCLEOTIDE SEQUENCE [LARGE SCALE GENOMIC DNA]</scope>
    <source>
        <strain evidence="1">P6</strain>
    </source>
</reference>
<comment type="caution">
    <text evidence="1">The sequence shown here is derived from an EMBL/GenBank/DDBJ whole genome shotgun (WGS) entry which is preliminary data.</text>
</comment>